<comment type="caution">
    <text evidence="1">The sequence shown here is derived from an EMBL/GenBank/DDBJ whole genome shotgun (WGS) entry which is preliminary data.</text>
</comment>
<protein>
    <submittedName>
        <fullName evidence="1">Uncharacterized protein</fullName>
    </submittedName>
</protein>
<evidence type="ECO:0000313" key="2">
    <source>
        <dbReference type="Proteomes" id="UP000693970"/>
    </source>
</evidence>
<accession>A0A9K3PFY2</accession>
<evidence type="ECO:0000313" key="1">
    <source>
        <dbReference type="EMBL" id="KAG7346197.1"/>
    </source>
</evidence>
<organism evidence="1 2">
    <name type="scientific">Nitzschia inconspicua</name>
    <dbReference type="NCBI Taxonomy" id="303405"/>
    <lineage>
        <taxon>Eukaryota</taxon>
        <taxon>Sar</taxon>
        <taxon>Stramenopiles</taxon>
        <taxon>Ochrophyta</taxon>
        <taxon>Bacillariophyta</taxon>
        <taxon>Bacillariophyceae</taxon>
        <taxon>Bacillariophycidae</taxon>
        <taxon>Bacillariales</taxon>
        <taxon>Bacillariaceae</taxon>
        <taxon>Nitzschia</taxon>
    </lineage>
</organism>
<reference evidence="1" key="1">
    <citation type="journal article" date="2021" name="Sci. Rep.">
        <title>Diploid genomic architecture of Nitzschia inconspicua, an elite biomass production diatom.</title>
        <authorList>
            <person name="Oliver A."/>
            <person name="Podell S."/>
            <person name="Pinowska A."/>
            <person name="Traller J.C."/>
            <person name="Smith S.R."/>
            <person name="McClure R."/>
            <person name="Beliaev A."/>
            <person name="Bohutskyi P."/>
            <person name="Hill E.A."/>
            <person name="Rabines A."/>
            <person name="Zheng H."/>
            <person name="Allen L.Z."/>
            <person name="Kuo A."/>
            <person name="Grigoriev I.V."/>
            <person name="Allen A.E."/>
            <person name="Hazlebeck D."/>
            <person name="Allen E.E."/>
        </authorList>
    </citation>
    <scope>NUCLEOTIDE SEQUENCE</scope>
    <source>
        <strain evidence="1">Hildebrandi</strain>
    </source>
</reference>
<dbReference type="AlphaFoldDB" id="A0A9K3PFY2"/>
<name>A0A9K3PFY2_9STRA</name>
<sequence>MAFWRSAANSLFPELVQAALERVLCPDREPSGNIAMNRNAQFQPHTDSGAGAGQSTSLIVGLGTYTGGELMVEGVQNDKGR</sequence>
<gene>
    <name evidence="1" type="ORF">IV203_005265</name>
</gene>
<dbReference type="OrthoDB" id="416253at2759"/>
<dbReference type="Proteomes" id="UP000693970">
    <property type="component" value="Unassembled WGS sequence"/>
</dbReference>
<reference evidence="1" key="2">
    <citation type="submission" date="2021-04" db="EMBL/GenBank/DDBJ databases">
        <authorList>
            <person name="Podell S."/>
        </authorList>
    </citation>
    <scope>NUCLEOTIDE SEQUENCE</scope>
    <source>
        <strain evidence="1">Hildebrandi</strain>
    </source>
</reference>
<proteinExistence type="predicted"/>
<dbReference type="EMBL" id="JAGRRH010000021">
    <property type="protein sequence ID" value="KAG7346197.1"/>
    <property type="molecule type" value="Genomic_DNA"/>
</dbReference>
<keyword evidence="2" id="KW-1185">Reference proteome</keyword>